<dbReference type="OrthoDB" id="18996at2759"/>
<dbReference type="InterPro" id="IPR036189">
    <property type="entry name" value="DCP2_BoxA_sf"/>
</dbReference>
<keyword evidence="5" id="KW-0507">mRNA processing</keyword>
<keyword evidence="9" id="KW-0866">Nonsense-mediated mRNA decay</keyword>
<dbReference type="GeneID" id="64855442"/>
<feature type="domain" description="Nudix hydrolase" evidence="12">
    <location>
        <begin position="102"/>
        <end position="229"/>
    </location>
</feature>
<accession>A0A8H2VBQ4</accession>
<dbReference type="SUPFAM" id="SSF55811">
    <property type="entry name" value="Nudix"/>
    <property type="match status" value="1"/>
</dbReference>
<dbReference type="GO" id="GO:0030145">
    <property type="term" value="F:manganese ion binding"/>
    <property type="evidence" value="ECO:0007669"/>
    <property type="project" value="InterPro"/>
</dbReference>
<dbReference type="Pfam" id="PF00293">
    <property type="entry name" value="NUDIX"/>
    <property type="match status" value="1"/>
</dbReference>
<dbReference type="CDD" id="cd03672">
    <property type="entry name" value="NUDIX_Dcp2p_Nudt20"/>
    <property type="match status" value="1"/>
</dbReference>
<evidence type="ECO:0000256" key="3">
    <source>
        <dbReference type="ARBA" id="ARBA00005279"/>
    </source>
</evidence>
<dbReference type="PANTHER" id="PTHR23114:SF17">
    <property type="entry name" value="M7GPPPN-MRNA HYDROLASE"/>
    <property type="match status" value="1"/>
</dbReference>
<dbReference type="GO" id="GO:0000932">
    <property type="term" value="C:P-body"/>
    <property type="evidence" value="ECO:0007669"/>
    <property type="project" value="UniProtKB-SubCell"/>
</dbReference>
<evidence type="ECO:0000256" key="9">
    <source>
        <dbReference type="ARBA" id="ARBA00023161"/>
    </source>
</evidence>
<evidence type="ECO:0000256" key="10">
    <source>
        <dbReference type="ARBA" id="ARBA00023211"/>
    </source>
</evidence>
<evidence type="ECO:0000256" key="2">
    <source>
        <dbReference type="ARBA" id="ARBA00004201"/>
    </source>
</evidence>
<feature type="region of interest" description="Disordered" evidence="11">
    <location>
        <begin position="407"/>
        <end position="435"/>
    </location>
</feature>
<dbReference type="SMART" id="SM01125">
    <property type="entry name" value="DCP2"/>
    <property type="match status" value="1"/>
</dbReference>
<comment type="similarity">
    <text evidence="3">Belongs to the Nudix hydrolase family. DCP2 subfamily.</text>
</comment>
<dbReference type="PROSITE" id="PS00893">
    <property type="entry name" value="NUDIX_BOX"/>
    <property type="match status" value="1"/>
</dbReference>
<dbReference type="EMBL" id="CAEFZW010000001">
    <property type="protein sequence ID" value="CAB4252318.1"/>
    <property type="molecule type" value="Genomic_DNA"/>
</dbReference>
<comment type="cofactor">
    <cofactor evidence="1">
        <name>Mn(2+)</name>
        <dbReference type="ChEBI" id="CHEBI:29035"/>
    </cofactor>
</comment>
<dbReference type="GO" id="GO:0000290">
    <property type="term" value="P:deadenylation-dependent decapping of nuclear-transcribed mRNA"/>
    <property type="evidence" value="ECO:0007669"/>
    <property type="project" value="InterPro"/>
</dbReference>
<feature type="region of interest" description="Disordered" evidence="11">
    <location>
        <begin position="509"/>
        <end position="580"/>
    </location>
</feature>
<comment type="caution">
    <text evidence="13">The sequence shown here is derived from an EMBL/GenBank/DDBJ whole genome shotgun (WGS) entry which is preliminary data.</text>
</comment>
<dbReference type="GO" id="GO:0006397">
    <property type="term" value="P:mRNA processing"/>
    <property type="evidence" value="ECO:0007669"/>
    <property type="project" value="UniProtKB-KW"/>
</dbReference>
<dbReference type="Pfam" id="PF05026">
    <property type="entry name" value="DCP2"/>
    <property type="match status" value="1"/>
</dbReference>
<feature type="compositionally biased region" description="Acidic residues" evidence="11">
    <location>
        <begin position="542"/>
        <end position="565"/>
    </location>
</feature>
<comment type="subcellular location">
    <subcellularLocation>
        <location evidence="2">Cytoplasm</location>
        <location evidence="2">P-body</location>
    </subcellularLocation>
</comment>
<dbReference type="InterPro" id="IPR007722">
    <property type="entry name" value="DCP2_BoxA"/>
</dbReference>
<keyword evidence="7" id="KW-0378">Hydrolase</keyword>
<evidence type="ECO:0000256" key="7">
    <source>
        <dbReference type="ARBA" id="ARBA00022801"/>
    </source>
</evidence>
<dbReference type="SUPFAM" id="SSF140586">
    <property type="entry name" value="Dcp2 domain-like"/>
    <property type="match status" value="1"/>
</dbReference>
<keyword evidence="10" id="KW-0464">Manganese</keyword>
<feature type="region of interest" description="Disordered" evidence="11">
    <location>
        <begin position="456"/>
        <end position="479"/>
    </location>
</feature>
<dbReference type="InterPro" id="IPR020084">
    <property type="entry name" value="NUDIX_hydrolase_CS"/>
</dbReference>
<evidence type="ECO:0000256" key="8">
    <source>
        <dbReference type="ARBA" id="ARBA00022884"/>
    </source>
</evidence>
<evidence type="ECO:0000256" key="11">
    <source>
        <dbReference type="SAM" id="MobiDB-lite"/>
    </source>
</evidence>
<name>A0A8H2VBQ4_9SACH</name>
<evidence type="ECO:0000256" key="5">
    <source>
        <dbReference type="ARBA" id="ARBA00022664"/>
    </source>
</evidence>
<dbReference type="RefSeq" id="XP_041404356.1">
    <property type="nucleotide sequence ID" value="XM_041548422.1"/>
</dbReference>
<keyword evidence="4" id="KW-0963">Cytoplasm</keyword>
<sequence>MSLPLRHGLENVTSIDRIIEDLLVRFIINCPPEDLSSVERELFHFEEASWFYTDFIKLMNPNLPKLKIKQLSQLFIKLCPLVWKWKDIKVDQALSKFSKYKKTIPVRGAAIFNKNMTKILLVKGTESDSWSFPRGKISKDEDDISCCIREVKEEIGYDLTDHIDEDQFIERNISGKNYKIFLISNIPEETIFKPLVRNEIEKIQWMDFKKVSKSLFKNTTHKYKFYLINSMIRPLSMWVRHQRQFKNETQLRSQAEEQLKLLLGITKEEQVDPGRDLLNMLQYNANHGTMNSESTTPQMVPITLAGNDMSNMIQLPRFLNAGMQIPMQQFPPQSHPQQLHPGQLSPQRNQGVMPQGFQPFTPFPFVNNMKMNNNGAQFNQMMPPSLPPQGMGMQAPRQMNPQQVNVPLLHPQQPTEPEIPSANSLSKPSFAPSSNDNSRILLNVLNSAPQEREHIGPLQRGPQLQTEHPQELKIGNTDSTTLLNILHKKPSRSVSPTNMSRTISNVSRAFSNATSESTNPDLPSPSFSSPDIKKMAKGNSSDELDYTDFEASTDSEVEEDLEELENGSNGSTSIRDRNILRESNMEQGGIPHSDNRSDSVASVIDEALGAPSPFSQQSVADQTKPSTPVSKPKKFKILKRGETIPQPEKELETNVDNGVSLLNILKKPIQSNEQKDNIEDSSISRIDNGKLLLGMLKKPPTVNNNVELSSMDQRRESNIDSTNNELMAMLRKNVKQPVQDSRIMDGEIKHSPAPQEDLLNILNVKSNNVSNISDISPTNRAMNISTSPNNSQAGGSDLLAMLKKNSTNASVDLPHLNFQSQPIESSSSSFAAPFGELPVQDPPMAPVSTNRKIENTSNELLNMLKKNTISDLPQPVQGSSPSDFIVPSNNRNDLLNMLKSPGMNRAPTSYQNPSLEFDGTNFNQSPNPGMAAPHKTNATNNDLLAMLQRGSNQNSLINEGPERSNASASAQLLNILHK</sequence>
<dbReference type="Gene3D" id="3.90.79.10">
    <property type="entry name" value="Nucleoside Triphosphate Pyrophosphohydrolase"/>
    <property type="match status" value="1"/>
</dbReference>
<dbReference type="GO" id="GO:0140933">
    <property type="term" value="F:5'-(N(7)-methylguanosine 5'-triphospho)-[mRNA] hydrolase activity"/>
    <property type="evidence" value="ECO:0007669"/>
    <property type="project" value="InterPro"/>
</dbReference>
<dbReference type="GO" id="GO:0003723">
    <property type="term" value="F:RNA binding"/>
    <property type="evidence" value="ECO:0007669"/>
    <property type="project" value="UniProtKB-KW"/>
</dbReference>
<organism evidence="13 14">
    <name type="scientific">Maudiozyma barnettii</name>
    <dbReference type="NCBI Taxonomy" id="61262"/>
    <lineage>
        <taxon>Eukaryota</taxon>
        <taxon>Fungi</taxon>
        <taxon>Dikarya</taxon>
        <taxon>Ascomycota</taxon>
        <taxon>Saccharomycotina</taxon>
        <taxon>Saccharomycetes</taxon>
        <taxon>Saccharomycetales</taxon>
        <taxon>Saccharomycetaceae</taxon>
        <taxon>Maudiozyma</taxon>
    </lineage>
</organism>
<dbReference type="AlphaFoldDB" id="A0A8H2VBQ4"/>
<dbReference type="PANTHER" id="PTHR23114">
    <property type="entry name" value="M7GPPPN-MRNA HYDROLASE"/>
    <property type="match status" value="1"/>
</dbReference>
<dbReference type="Proteomes" id="UP000644660">
    <property type="component" value="Unassembled WGS sequence"/>
</dbReference>
<dbReference type="Gene3D" id="1.10.10.1050">
    <property type="entry name" value="Dcp2, box A domain"/>
    <property type="match status" value="1"/>
</dbReference>
<dbReference type="FunFam" id="3.90.79.10:FF:000045">
    <property type="entry name" value="mRNA-decapping enzyme 2"/>
    <property type="match status" value="1"/>
</dbReference>
<protein>
    <submittedName>
        <fullName evidence="13">Similar to Saccharomyces cerevisiae YNL118C DCP2 Catalytic subunit of the Dcp1p-Dcp2p decapping enzyme complex, which removes the 5' cap structure from mRNAs prior to their degradation</fullName>
    </submittedName>
</protein>
<evidence type="ECO:0000256" key="4">
    <source>
        <dbReference type="ARBA" id="ARBA00022490"/>
    </source>
</evidence>
<reference evidence="13 14" key="1">
    <citation type="submission" date="2020-05" db="EMBL/GenBank/DDBJ databases">
        <authorList>
            <person name="Casaregola S."/>
            <person name="Devillers H."/>
            <person name="Grondin C."/>
        </authorList>
    </citation>
    <scope>NUCLEOTIDE SEQUENCE [LARGE SCALE GENOMIC DNA]</scope>
    <source>
        <strain evidence="13 14">CLIB 1767</strain>
    </source>
</reference>
<dbReference type="InterPro" id="IPR015797">
    <property type="entry name" value="NUDIX_hydrolase-like_dom_sf"/>
</dbReference>
<feature type="compositionally biased region" description="Polar residues" evidence="11">
    <location>
        <begin position="509"/>
        <end position="519"/>
    </location>
</feature>
<dbReference type="PROSITE" id="PS51462">
    <property type="entry name" value="NUDIX"/>
    <property type="match status" value="1"/>
</dbReference>
<dbReference type="InterPro" id="IPR044099">
    <property type="entry name" value="Dcp2_NUDIX"/>
</dbReference>
<evidence type="ECO:0000259" key="12">
    <source>
        <dbReference type="PROSITE" id="PS51462"/>
    </source>
</evidence>
<evidence type="ECO:0000256" key="1">
    <source>
        <dbReference type="ARBA" id="ARBA00001936"/>
    </source>
</evidence>
<keyword evidence="8" id="KW-0694">RNA-binding</keyword>
<evidence type="ECO:0000256" key="6">
    <source>
        <dbReference type="ARBA" id="ARBA00022723"/>
    </source>
</evidence>
<dbReference type="GO" id="GO:0000184">
    <property type="term" value="P:nuclear-transcribed mRNA catabolic process, nonsense-mediated decay"/>
    <property type="evidence" value="ECO:0007669"/>
    <property type="project" value="UniProtKB-KW"/>
</dbReference>
<dbReference type="InterPro" id="IPR000086">
    <property type="entry name" value="NUDIX_hydrolase_dom"/>
</dbReference>
<keyword evidence="6" id="KW-0479">Metal-binding</keyword>
<keyword evidence="14" id="KW-1185">Reference proteome</keyword>
<feature type="region of interest" description="Disordered" evidence="11">
    <location>
        <begin position="610"/>
        <end position="635"/>
    </location>
</feature>
<evidence type="ECO:0000313" key="13">
    <source>
        <dbReference type="EMBL" id="CAB4252318.1"/>
    </source>
</evidence>
<feature type="compositionally biased region" description="Low complexity" evidence="11">
    <location>
        <begin position="520"/>
        <end position="530"/>
    </location>
</feature>
<proteinExistence type="inferred from homology"/>
<gene>
    <name evidence="13" type="ORF">KABA2_01S10890</name>
</gene>
<feature type="compositionally biased region" description="Polar residues" evidence="11">
    <location>
        <begin position="421"/>
        <end position="435"/>
    </location>
</feature>
<evidence type="ECO:0000313" key="14">
    <source>
        <dbReference type="Proteomes" id="UP000644660"/>
    </source>
</evidence>